<feature type="transmembrane region" description="Helical" evidence="1">
    <location>
        <begin position="187"/>
        <end position="208"/>
    </location>
</feature>
<dbReference type="PIRSF" id="PIRSF026631">
    <property type="entry name" value="UCP026631"/>
    <property type="match status" value="1"/>
</dbReference>
<protein>
    <recommendedName>
        <fullName evidence="2">YdbS-like PH domain-containing protein</fullName>
    </recommendedName>
</protein>
<name>A0A3E0WHB2_9GAMM</name>
<dbReference type="InterPro" id="IPR014529">
    <property type="entry name" value="UCP026631"/>
</dbReference>
<feature type="transmembrane region" description="Helical" evidence="1">
    <location>
        <begin position="369"/>
        <end position="387"/>
    </location>
</feature>
<feature type="domain" description="YdbS-like PH" evidence="2">
    <location>
        <begin position="260"/>
        <end position="319"/>
    </location>
</feature>
<dbReference type="RefSeq" id="WP_116304303.1">
    <property type="nucleotide sequence ID" value="NZ_NFZV01000052.1"/>
</dbReference>
<gene>
    <name evidence="3" type="ORF">CAL65_22220</name>
</gene>
<organism evidence="3 4">
    <name type="scientific">Alkalilimnicola ehrlichii</name>
    <dbReference type="NCBI Taxonomy" id="351052"/>
    <lineage>
        <taxon>Bacteria</taxon>
        <taxon>Pseudomonadati</taxon>
        <taxon>Pseudomonadota</taxon>
        <taxon>Gammaproteobacteria</taxon>
        <taxon>Chromatiales</taxon>
        <taxon>Ectothiorhodospiraceae</taxon>
        <taxon>Alkalilimnicola</taxon>
    </lineage>
</organism>
<feature type="domain" description="YdbS-like PH" evidence="2">
    <location>
        <begin position="412"/>
        <end position="487"/>
    </location>
</feature>
<evidence type="ECO:0000313" key="3">
    <source>
        <dbReference type="EMBL" id="RFA31561.1"/>
    </source>
</evidence>
<keyword evidence="1" id="KW-0812">Transmembrane</keyword>
<feature type="domain" description="YdbS-like PH" evidence="2">
    <location>
        <begin position="77"/>
        <end position="156"/>
    </location>
</feature>
<keyword evidence="1" id="KW-0472">Membrane</keyword>
<proteinExistence type="predicted"/>
<evidence type="ECO:0000313" key="4">
    <source>
        <dbReference type="Proteomes" id="UP000256763"/>
    </source>
</evidence>
<keyword evidence="1" id="KW-1133">Transmembrane helix</keyword>
<dbReference type="EMBL" id="NFZW01000048">
    <property type="protein sequence ID" value="RFA31561.1"/>
    <property type="molecule type" value="Genomic_DNA"/>
</dbReference>
<sequence>MTESAANNGLSCWHRLSPWAVLFLLLQGSLRFARDNLPLVLGAGAGVAFLEQIGPREVAIGGVFLALLAAVLSLRYYQRFRFRLDADVLVVQKGLFERTELKVGAERVQHMAIDEPVYMRPFDVVRFSVDTPGGKGTEVELPGIARNVAEALRERLGRQQVAAADATEASPAVATEEVVFRASARGLTLHGIASNYLFVYLAAAVPFLQVAERLGREHWQAVEGFLPLGWVVERPVMAATLAVSVLVSAVVLLSLTLVWWRFYGFTLVQYRDRFTQTSGLLNRQHQVLTLSKLQSVEWVQTPVGRLLRRGFLVCKQYGGVSEQEERAGGSFLVPALGLEAGRALSRRFWSALAPESALSTVHPYYRRAMAVRFGLAIAACAGLLALVTGAGAWWWLALAAPFVAMLFGHLRWRAVAWCYQGGFVQVRRGLLGRRTAMFPAANAQAVTITQSWFQRRRGLVSLHLSVASGPVSIPFIPAADGYRIANEVLYRVEKDEAIAGATGMPTDSKRA</sequence>
<reference evidence="4" key="1">
    <citation type="submission" date="2017-05" db="EMBL/GenBank/DDBJ databases">
        <authorList>
            <person name="Sharma S."/>
            <person name="Sidhu C."/>
            <person name="Pinnaka A.K."/>
        </authorList>
    </citation>
    <scope>NUCLEOTIDE SEQUENCE [LARGE SCALE GENOMIC DNA]</scope>
    <source>
        <strain evidence="4">AK93</strain>
    </source>
</reference>
<dbReference type="PANTHER" id="PTHR34473:SF2">
    <property type="entry name" value="UPF0699 TRANSMEMBRANE PROTEIN YDBT"/>
    <property type="match status" value="1"/>
</dbReference>
<evidence type="ECO:0000256" key="1">
    <source>
        <dbReference type="SAM" id="Phobius"/>
    </source>
</evidence>
<feature type="transmembrane region" description="Helical" evidence="1">
    <location>
        <begin position="57"/>
        <end position="77"/>
    </location>
</feature>
<dbReference type="PANTHER" id="PTHR34473">
    <property type="entry name" value="UPF0699 TRANSMEMBRANE PROTEIN YDBS"/>
    <property type="match status" value="1"/>
</dbReference>
<dbReference type="OrthoDB" id="155986at2"/>
<comment type="caution">
    <text evidence="3">The sequence shown here is derived from an EMBL/GenBank/DDBJ whole genome shotgun (WGS) entry which is preliminary data.</text>
</comment>
<evidence type="ECO:0000259" key="2">
    <source>
        <dbReference type="Pfam" id="PF03703"/>
    </source>
</evidence>
<dbReference type="AlphaFoldDB" id="A0A3E0WHB2"/>
<accession>A0A3E0WHB2</accession>
<dbReference type="InterPro" id="IPR005182">
    <property type="entry name" value="YdbS-like_PH"/>
</dbReference>
<feature type="transmembrane region" description="Helical" evidence="1">
    <location>
        <begin position="236"/>
        <end position="263"/>
    </location>
</feature>
<dbReference type="Proteomes" id="UP000256763">
    <property type="component" value="Unassembled WGS sequence"/>
</dbReference>
<dbReference type="Pfam" id="PF03703">
    <property type="entry name" value="bPH_2"/>
    <property type="match status" value="3"/>
</dbReference>
<keyword evidence="4" id="KW-1185">Reference proteome</keyword>